<dbReference type="Pfam" id="PF13181">
    <property type="entry name" value="TPR_8"/>
    <property type="match status" value="1"/>
</dbReference>
<keyword evidence="5 7" id="KW-0697">Rotamase</keyword>
<keyword evidence="12" id="KW-1185">Reference proteome</keyword>
<evidence type="ECO:0000256" key="2">
    <source>
        <dbReference type="ARBA" id="ARBA00013194"/>
    </source>
</evidence>
<keyword evidence="4 8" id="KW-0802">TPR repeat</keyword>
<comment type="caution">
    <text evidence="11">The sequence shown here is derived from an EMBL/GenBank/DDBJ whole genome shotgun (WGS) entry which is preliminary data.</text>
</comment>
<evidence type="ECO:0000256" key="7">
    <source>
        <dbReference type="PROSITE-ProRule" id="PRU00277"/>
    </source>
</evidence>
<evidence type="ECO:0000256" key="4">
    <source>
        <dbReference type="ARBA" id="ARBA00022803"/>
    </source>
</evidence>
<dbReference type="PANTHER" id="PTHR46512:SF9">
    <property type="entry name" value="PEPTIDYLPROLYL ISOMERASE"/>
    <property type="match status" value="1"/>
</dbReference>
<evidence type="ECO:0000313" key="11">
    <source>
        <dbReference type="EMBL" id="KAH3890323.1"/>
    </source>
</evidence>
<dbReference type="Pfam" id="PF00515">
    <property type="entry name" value="TPR_1"/>
    <property type="match status" value="1"/>
</dbReference>
<accession>A0A9D4S4M6</accession>
<dbReference type="EC" id="5.2.1.8" evidence="2 7"/>
<proteinExistence type="predicted"/>
<protein>
    <recommendedName>
        <fullName evidence="2 7">peptidylprolyl isomerase</fullName>
        <ecNumber evidence="2 7">5.2.1.8</ecNumber>
    </recommendedName>
</protein>
<dbReference type="Gene3D" id="1.25.40.10">
    <property type="entry name" value="Tetratricopeptide repeat domain"/>
    <property type="match status" value="1"/>
</dbReference>
<reference evidence="11" key="2">
    <citation type="submission" date="2020-11" db="EMBL/GenBank/DDBJ databases">
        <authorList>
            <person name="McCartney M.A."/>
            <person name="Auch B."/>
            <person name="Kono T."/>
            <person name="Mallez S."/>
            <person name="Becker A."/>
            <person name="Gohl D.M."/>
            <person name="Silverstein K.A.T."/>
            <person name="Koren S."/>
            <person name="Bechman K.B."/>
            <person name="Herman A."/>
            <person name="Abrahante J.E."/>
            <person name="Garbe J."/>
        </authorList>
    </citation>
    <scope>NUCLEOTIDE SEQUENCE</scope>
    <source>
        <strain evidence="11">Duluth1</strain>
        <tissue evidence="11">Whole animal</tissue>
    </source>
</reference>
<dbReference type="InterPro" id="IPR019734">
    <property type="entry name" value="TPR_rpt"/>
</dbReference>
<evidence type="ECO:0000256" key="6">
    <source>
        <dbReference type="ARBA" id="ARBA00023235"/>
    </source>
</evidence>
<dbReference type="OrthoDB" id="433738at2759"/>
<dbReference type="GO" id="GO:0003755">
    <property type="term" value="F:peptidyl-prolyl cis-trans isomerase activity"/>
    <property type="evidence" value="ECO:0007669"/>
    <property type="project" value="UniProtKB-KW"/>
</dbReference>
<evidence type="ECO:0000259" key="10">
    <source>
        <dbReference type="PROSITE" id="PS50059"/>
    </source>
</evidence>
<feature type="domain" description="PPIase FKBP-type" evidence="10">
    <location>
        <begin position="49"/>
        <end position="141"/>
    </location>
</feature>
<evidence type="ECO:0000256" key="3">
    <source>
        <dbReference type="ARBA" id="ARBA00022737"/>
    </source>
</evidence>
<evidence type="ECO:0000313" key="12">
    <source>
        <dbReference type="Proteomes" id="UP000828390"/>
    </source>
</evidence>
<evidence type="ECO:0000256" key="8">
    <source>
        <dbReference type="PROSITE-ProRule" id="PRU00339"/>
    </source>
</evidence>
<evidence type="ECO:0000256" key="1">
    <source>
        <dbReference type="ARBA" id="ARBA00000971"/>
    </source>
</evidence>
<name>A0A9D4S4M6_DREPO</name>
<dbReference type="InterPro" id="IPR046357">
    <property type="entry name" value="PPIase_dom_sf"/>
</dbReference>
<evidence type="ECO:0000256" key="5">
    <source>
        <dbReference type="ARBA" id="ARBA00023110"/>
    </source>
</evidence>
<dbReference type="EMBL" id="JAIWYP010000001">
    <property type="protein sequence ID" value="KAH3890323.1"/>
    <property type="molecule type" value="Genomic_DNA"/>
</dbReference>
<sequence>MTSVFRLERHPAGCDMEVGESVDITPDQDGGVIKRLIKKGAGDDYPNTGDTVYFNYIGYTGETVADEFIFDTSERDGHLFKHEVLKGQVIRGFEMGILTMKVGERAILYIKSSYAFGPKGQLPKIPPNISVIFDTEIIRVECQDLSEKEDLSILKKVLIRGKGHGTPNFGGEICADIKCYYGDTVYYDKKGVQFLLGEGSTDGTDFPMFVEDLLICWKCEEIARLYFASHQAYGKKGFPKYNIPPDQNLHFIVKLVKFEQNSDFWEMDNPEKLEKCDSFKQKGNMYFQKEEYPIAAKFYEMMVEYVEHEYCMEGEEEQHRAQIFLNGNLNLAQTYLKMEKFIEAIECCDKAIKSDPNNPKAYYRRGMAQLSCMDHENALKDFQKTYELEPENKAALRKIDECRRAEIECKRKQRENDRRMMSGLGQNQNNGATSDGGSSMSD</sequence>
<keyword evidence="3" id="KW-0677">Repeat</keyword>
<dbReference type="PROSITE" id="PS50059">
    <property type="entry name" value="FKBP_PPIASE"/>
    <property type="match status" value="2"/>
</dbReference>
<dbReference type="Gene3D" id="3.10.50.40">
    <property type="match status" value="2"/>
</dbReference>
<dbReference type="PROSITE" id="PS50005">
    <property type="entry name" value="TPR"/>
    <property type="match status" value="2"/>
</dbReference>
<dbReference type="InterPro" id="IPR050754">
    <property type="entry name" value="FKBP4/5/8-like"/>
</dbReference>
<organism evidence="11 12">
    <name type="scientific">Dreissena polymorpha</name>
    <name type="common">Zebra mussel</name>
    <name type="synonym">Mytilus polymorpha</name>
    <dbReference type="NCBI Taxonomy" id="45954"/>
    <lineage>
        <taxon>Eukaryota</taxon>
        <taxon>Metazoa</taxon>
        <taxon>Spiralia</taxon>
        <taxon>Lophotrochozoa</taxon>
        <taxon>Mollusca</taxon>
        <taxon>Bivalvia</taxon>
        <taxon>Autobranchia</taxon>
        <taxon>Heteroconchia</taxon>
        <taxon>Euheterodonta</taxon>
        <taxon>Imparidentia</taxon>
        <taxon>Neoheterodontei</taxon>
        <taxon>Myida</taxon>
        <taxon>Dreissenoidea</taxon>
        <taxon>Dreissenidae</taxon>
        <taxon>Dreissena</taxon>
    </lineage>
</organism>
<dbReference type="SUPFAM" id="SSF54534">
    <property type="entry name" value="FKBP-like"/>
    <property type="match status" value="2"/>
</dbReference>
<dbReference type="InterPro" id="IPR001179">
    <property type="entry name" value="PPIase_FKBP_dom"/>
</dbReference>
<dbReference type="InterPro" id="IPR011990">
    <property type="entry name" value="TPR-like_helical_dom_sf"/>
</dbReference>
<gene>
    <name evidence="11" type="ORF">DPMN_014400</name>
</gene>
<evidence type="ECO:0000256" key="9">
    <source>
        <dbReference type="SAM" id="MobiDB-lite"/>
    </source>
</evidence>
<comment type="catalytic activity">
    <reaction evidence="1 7">
        <text>[protein]-peptidylproline (omega=180) = [protein]-peptidylproline (omega=0)</text>
        <dbReference type="Rhea" id="RHEA:16237"/>
        <dbReference type="Rhea" id="RHEA-COMP:10747"/>
        <dbReference type="Rhea" id="RHEA-COMP:10748"/>
        <dbReference type="ChEBI" id="CHEBI:83833"/>
        <dbReference type="ChEBI" id="CHEBI:83834"/>
        <dbReference type="EC" id="5.2.1.8"/>
    </reaction>
</comment>
<feature type="region of interest" description="Disordered" evidence="9">
    <location>
        <begin position="410"/>
        <end position="442"/>
    </location>
</feature>
<dbReference type="SUPFAM" id="SSF48452">
    <property type="entry name" value="TPR-like"/>
    <property type="match status" value="1"/>
</dbReference>
<dbReference type="Pfam" id="PF00254">
    <property type="entry name" value="FKBP_C"/>
    <property type="match status" value="2"/>
</dbReference>
<dbReference type="PANTHER" id="PTHR46512">
    <property type="entry name" value="PEPTIDYLPROLYL ISOMERASE"/>
    <property type="match status" value="1"/>
</dbReference>
<reference evidence="11" key="1">
    <citation type="journal article" date="2019" name="bioRxiv">
        <title>The Genome of the Zebra Mussel, Dreissena polymorpha: A Resource for Invasive Species Research.</title>
        <authorList>
            <person name="McCartney M.A."/>
            <person name="Auch B."/>
            <person name="Kono T."/>
            <person name="Mallez S."/>
            <person name="Zhang Y."/>
            <person name="Obille A."/>
            <person name="Becker A."/>
            <person name="Abrahante J.E."/>
            <person name="Garbe J."/>
            <person name="Badalamenti J.P."/>
            <person name="Herman A."/>
            <person name="Mangelson H."/>
            <person name="Liachko I."/>
            <person name="Sullivan S."/>
            <person name="Sone E.D."/>
            <person name="Koren S."/>
            <person name="Silverstein K.A.T."/>
            <person name="Beckman K.B."/>
            <person name="Gohl D.M."/>
        </authorList>
    </citation>
    <scope>NUCLEOTIDE SEQUENCE</scope>
    <source>
        <strain evidence="11">Duluth1</strain>
        <tissue evidence="11">Whole animal</tissue>
    </source>
</reference>
<feature type="repeat" description="TPR" evidence="8">
    <location>
        <begin position="325"/>
        <end position="358"/>
    </location>
</feature>
<dbReference type="Proteomes" id="UP000828390">
    <property type="component" value="Unassembled WGS sequence"/>
</dbReference>
<feature type="domain" description="PPIase FKBP-type" evidence="10">
    <location>
        <begin position="170"/>
        <end position="259"/>
    </location>
</feature>
<keyword evidence="6 7" id="KW-0413">Isomerase</keyword>
<feature type="compositionally biased region" description="Polar residues" evidence="9">
    <location>
        <begin position="424"/>
        <end position="442"/>
    </location>
</feature>
<feature type="compositionally biased region" description="Basic and acidic residues" evidence="9">
    <location>
        <begin position="410"/>
        <end position="420"/>
    </location>
</feature>
<dbReference type="AlphaFoldDB" id="A0A9D4S4M6"/>
<dbReference type="SMART" id="SM00028">
    <property type="entry name" value="TPR"/>
    <property type="match status" value="3"/>
</dbReference>
<feature type="repeat" description="TPR" evidence="8">
    <location>
        <begin position="359"/>
        <end position="392"/>
    </location>
</feature>